<reference evidence="4 5" key="1">
    <citation type="submission" date="2013-10" db="EMBL/GenBank/DDBJ databases">
        <title>Draft genomes and the virulence plasmids of Sd1617 vaccine constructs: WRSd3 and WRSd5.</title>
        <authorList>
            <person name="Aksomboon Vongsawan A."/>
            <person name="Venkatesan M.M."/>
            <person name="Vaisvil B."/>
            <person name="Emel G."/>
            <person name="Kepatral V."/>
            <person name="Sethabutr O."/>
            <person name="Serichantalergs O."/>
            <person name="Mason C."/>
        </authorList>
    </citation>
    <scope>NUCLEOTIDE SEQUENCE [LARGE SCALE GENOMIC DNA]</scope>
    <source>
        <strain evidence="4 5">WRSd3</strain>
    </source>
</reference>
<organism evidence="4 5">
    <name type="scientific">Shigella dysenteriae WRSd3</name>
    <dbReference type="NCBI Taxonomy" id="1401327"/>
    <lineage>
        <taxon>Bacteria</taxon>
        <taxon>Pseudomonadati</taxon>
        <taxon>Pseudomonadota</taxon>
        <taxon>Gammaproteobacteria</taxon>
        <taxon>Enterobacterales</taxon>
        <taxon>Enterobacteriaceae</taxon>
        <taxon>Shigella</taxon>
    </lineage>
</organism>
<dbReference type="InterPro" id="IPR050740">
    <property type="entry name" value="Aldehyde_DH_Superfamily"/>
</dbReference>
<accession>A0A090NAD2</accession>
<comment type="caution">
    <text evidence="4">The sequence shown here is derived from an EMBL/GenBank/DDBJ whole genome shotgun (WGS) entry which is preliminary data.</text>
</comment>
<protein>
    <submittedName>
        <fullName evidence="4">Aldehyde dehydrogenase A</fullName>
        <ecNumber evidence="4">1.2.1.22</ecNumber>
    </submittedName>
</protein>
<dbReference type="PANTHER" id="PTHR43353:SF5">
    <property type="entry name" value="SUCCINATE-SEMIALDEHYDE DEHYDROGENASE, MITOCHONDRIAL"/>
    <property type="match status" value="1"/>
</dbReference>
<dbReference type="InterPro" id="IPR016162">
    <property type="entry name" value="Ald_DH_N"/>
</dbReference>
<evidence type="ECO:0000256" key="1">
    <source>
        <dbReference type="ARBA" id="ARBA00009986"/>
    </source>
</evidence>
<evidence type="ECO:0000259" key="3">
    <source>
        <dbReference type="Pfam" id="PF00171"/>
    </source>
</evidence>
<dbReference type="GO" id="GO:0004777">
    <property type="term" value="F:succinate-semialdehyde dehydrogenase (NAD+) activity"/>
    <property type="evidence" value="ECO:0007669"/>
    <property type="project" value="TreeGrafter"/>
</dbReference>
<gene>
    <name evidence="4" type="ORF">WRSd3_04519</name>
</gene>
<evidence type="ECO:0000313" key="5">
    <source>
        <dbReference type="Proteomes" id="UP000017944"/>
    </source>
</evidence>
<keyword evidence="2 4" id="KW-0560">Oxidoreductase</keyword>
<evidence type="ECO:0000313" key="4">
    <source>
        <dbReference type="EMBL" id="ESU76259.1"/>
    </source>
</evidence>
<dbReference type="Gene3D" id="3.40.309.10">
    <property type="entry name" value="Aldehyde Dehydrogenase, Chain A, domain 2"/>
    <property type="match status" value="1"/>
</dbReference>
<dbReference type="InterPro" id="IPR015590">
    <property type="entry name" value="Aldehyde_DH_dom"/>
</dbReference>
<feature type="domain" description="Aldehyde dehydrogenase" evidence="3">
    <location>
        <begin position="1"/>
        <end position="99"/>
    </location>
</feature>
<dbReference type="Pfam" id="PF00171">
    <property type="entry name" value="Aldedh"/>
    <property type="match status" value="1"/>
</dbReference>
<dbReference type="PATRIC" id="fig|1401327.3.peg.4253"/>
<dbReference type="Gene3D" id="3.40.605.10">
    <property type="entry name" value="Aldehyde Dehydrogenase, Chain A, domain 1"/>
    <property type="match status" value="1"/>
</dbReference>
<dbReference type="InterPro" id="IPR016161">
    <property type="entry name" value="Ald_DH/histidinol_DH"/>
</dbReference>
<dbReference type="EMBL" id="AXUT01000686">
    <property type="protein sequence ID" value="ESU76259.1"/>
    <property type="molecule type" value="Genomic_DNA"/>
</dbReference>
<proteinExistence type="inferred from homology"/>
<dbReference type="EC" id="1.2.1.22" evidence="4"/>
<name>A0A090NAD2_SHIDY</name>
<sequence>MSIMHEETFGPVLPVVAFDTLEDAISMANDSDYGLTSSIYTQNLNVAMKAIKGLKFSETYINRENFEAMQGFHAGWRKSGIGGADGKHGLHEYLQTQVVYLQS</sequence>
<evidence type="ECO:0000256" key="2">
    <source>
        <dbReference type="ARBA" id="ARBA00023002"/>
    </source>
</evidence>
<dbReference type="AlphaFoldDB" id="A0A090NAD2"/>
<comment type="similarity">
    <text evidence="1">Belongs to the aldehyde dehydrogenase family.</text>
</comment>
<dbReference type="SUPFAM" id="SSF53720">
    <property type="entry name" value="ALDH-like"/>
    <property type="match status" value="1"/>
</dbReference>
<dbReference type="GO" id="GO:0005829">
    <property type="term" value="C:cytosol"/>
    <property type="evidence" value="ECO:0007669"/>
    <property type="project" value="TreeGrafter"/>
</dbReference>
<dbReference type="GO" id="GO:0008911">
    <property type="term" value="F:lactaldehyde dehydrogenase (NAD+) activity"/>
    <property type="evidence" value="ECO:0007669"/>
    <property type="project" value="UniProtKB-EC"/>
</dbReference>
<dbReference type="PANTHER" id="PTHR43353">
    <property type="entry name" value="SUCCINATE-SEMIALDEHYDE DEHYDROGENASE, MITOCHONDRIAL"/>
    <property type="match status" value="1"/>
</dbReference>
<dbReference type="Proteomes" id="UP000017944">
    <property type="component" value="Unassembled WGS sequence"/>
</dbReference>
<dbReference type="GO" id="GO:0009450">
    <property type="term" value="P:gamma-aminobutyric acid catabolic process"/>
    <property type="evidence" value="ECO:0007669"/>
    <property type="project" value="TreeGrafter"/>
</dbReference>
<dbReference type="InterPro" id="IPR016163">
    <property type="entry name" value="Ald_DH_C"/>
</dbReference>